<dbReference type="SUPFAM" id="SSF48403">
    <property type="entry name" value="Ankyrin repeat"/>
    <property type="match status" value="1"/>
</dbReference>
<dbReference type="Pfam" id="PF13637">
    <property type="entry name" value="Ank_4"/>
    <property type="match status" value="1"/>
</dbReference>
<gene>
    <name evidence="3" type="ORF">KP79_PYT15221</name>
</gene>
<dbReference type="Gene3D" id="1.25.40.20">
    <property type="entry name" value="Ankyrin repeat-containing domain"/>
    <property type="match status" value="1"/>
</dbReference>
<evidence type="ECO:0000313" key="4">
    <source>
        <dbReference type="Proteomes" id="UP000242188"/>
    </source>
</evidence>
<feature type="repeat" description="ANK" evidence="1">
    <location>
        <begin position="148"/>
        <end position="180"/>
    </location>
</feature>
<dbReference type="Proteomes" id="UP000242188">
    <property type="component" value="Unassembled WGS sequence"/>
</dbReference>
<comment type="caution">
    <text evidence="3">The sequence shown here is derived from an EMBL/GenBank/DDBJ whole genome shotgun (WGS) entry which is preliminary data.</text>
</comment>
<dbReference type="Pfam" id="PF12796">
    <property type="entry name" value="Ank_2"/>
    <property type="match status" value="1"/>
</dbReference>
<dbReference type="OrthoDB" id="9977361at2759"/>
<accession>A0A210QZK9</accession>
<dbReference type="InterPro" id="IPR002110">
    <property type="entry name" value="Ankyrin_rpt"/>
</dbReference>
<feature type="region of interest" description="Disordered" evidence="2">
    <location>
        <begin position="1"/>
        <end position="39"/>
    </location>
</feature>
<evidence type="ECO:0000256" key="2">
    <source>
        <dbReference type="SAM" id="MobiDB-lite"/>
    </source>
</evidence>
<dbReference type="InterPro" id="IPR036770">
    <property type="entry name" value="Ankyrin_rpt-contain_sf"/>
</dbReference>
<name>A0A210QZK9_MIZYE</name>
<dbReference type="PROSITE" id="PS50088">
    <property type="entry name" value="ANK_REPEAT"/>
    <property type="match status" value="3"/>
</dbReference>
<keyword evidence="1" id="KW-0040">ANK repeat</keyword>
<dbReference type="PANTHER" id="PTHR24183">
    <property type="entry name" value="FIBRONECTIN TYPE 3 AND ANKYRIN REPEAT DOMAINS PROTEIN 1"/>
    <property type="match status" value="1"/>
</dbReference>
<organism evidence="3 4">
    <name type="scientific">Mizuhopecten yessoensis</name>
    <name type="common">Japanese scallop</name>
    <name type="synonym">Patinopecten yessoensis</name>
    <dbReference type="NCBI Taxonomy" id="6573"/>
    <lineage>
        <taxon>Eukaryota</taxon>
        <taxon>Metazoa</taxon>
        <taxon>Spiralia</taxon>
        <taxon>Lophotrochozoa</taxon>
        <taxon>Mollusca</taxon>
        <taxon>Bivalvia</taxon>
        <taxon>Autobranchia</taxon>
        <taxon>Pteriomorphia</taxon>
        <taxon>Pectinida</taxon>
        <taxon>Pectinoidea</taxon>
        <taxon>Pectinidae</taxon>
        <taxon>Mizuhopecten</taxon>
    </lineage>
</organism>
<dbReference type="STRING" id="6573.A0A210QZK9"/>
<feature type="repeat" description="ANK" evidence="1">
    <location>
        <begin position="181"/>
        <end position="213"/>
    </location>
</feature>
<reference evidence="3 4" key="1">
    <citation type="journal article" date="2017" name="Nat. Ecol. Evol.">
        <title>Scallop genome provides insights into evolution of bilaterian karyotype and development.</title>
        <authorList>
            <person name="Wang S."/>
            <person name="Zhang J."/>
            <person name="Jiao W."/>
            <person name="Li J."/>
            <person name="Xun X."/>
            <person name="Sun Y."/>
            <person name="Guo X."/>
            <person name="Huan P."/>
            <person name="Dong B."/>
            <person name="Zhang L."/>
            <person name="Hu X."/>
            <person name="Sun X."/>
            <person name="Wang J."/>
            <person name="Zhao C."/>
            <person name="Wang Y."/>
            <person name="Wang D."/>
            <person name="Huang X."/>
            <person name="Wang R."/>
            <person name="Lv J."/>
            <person name="Li Y."/>
            <person name="Zhang Z."/>
            <person name="Liu B."/>
            <person name="Lu W."/>
            <person name="Hui Y."/>
            <person name="Liang J."/>
            <person name="Zhou Z."/>
            <person name="Hou R."/>
            <person name="Li X."/>
            <person name="Liu Y."/>
            <person name="Li H."/>
            <person name="Ning X."/>
            <person name="Lin Y."/>
            <person name="Zhao L."/>
            <person name="Xing Q."/>
            <person name="Dou J."/>
            <person name="Li Y."/>
            <person name="Mao J."/>
            <person name="Guo H."/>
            <person name="Dou H."/>
            <person name="Li T."/>
            <person name="Mu C."/>
            <person name="Jiang W."/>
            <person name="Fu Q."/>
            <person name="Fu X."/>
            <person name="Miao Y."/>
            <person name="Liu J."/>
            <person name="Yu Q."/>
            <person name="Li R."/>
            <person name="Liao H."/>
            <person name="Li X."/>
            <person name="Kong Y."/>
            <person name="Jiang Z."/>
            <person name="Chourrout D."/>
            <person name="Li R."/>
            <person name="Bao Z."/>
        </authorList>
    </citation>
    <scope>NUCLEOTIDE SEQUENCE [LARGE SCALE GENOMIC DNA]</scope>
    <source>
        <strain evidence="3 4">PY_sf001</strain>
    </source>
</reference>
<dbReference type="PROSITE" id="PS50297">
    <property type="entry name" value="ANK_REP_REGION"/>
    <property type="match status" value="3"/>
</dbReference>
<dbReference type="PANTHER" id="PTHR24183:SF1">
    <property type="entry name" value="FIBRONECTIN TYPE 3 AND ANKYRIN REPEAT DOMAINS PROTEIN 1"/>
    <property type="match status" value="1"/>
</dbReference>
<dbReference type="GO" id="GO:0042981">
    <property type="term" value="P:regulation of apoptotic process"/>
    <property type="evidence" value="ECO:0007669"/>
    <property type="project" value="TreeGrafter"/>
</dbReference>
<feature type="region of interest" description="Disordered" evidence="2">
    <location>
        <begin position="73"/>
        <end position="92"/>
    </location>
</feature>
<proteinExistence type="predicted"/>
<dbReference type="GO" id="GO:0005634">
    <property type="term" value="C:nucleus"/>
    <property type="evidence" value="ECO:0007669"/>
    <property type="project" value="TreeGrafter"/>
</dbReference>
<evidence type="ECO:0000256" key="1">
    <source>
        <dbReference type="PROSITE-ProRule" id="PRU00023"/>
    </source>
</evidence>
<protein>
    <submittedName>
        <fullName evidence="3">Ankyrin repeat family A protein 2</fullName>
    </submittedName>
</protein>
<keyword evidence="4" id="KW-1185">Reference proteome</keyword>
<dbReference type="AlphaFoldDB" id="A0A210QZK9"/>
<dbReference type="EMBL" id="NEDP02001165">
    <property type="protein sequence ID" value="OWF54095.1"/>
    <property type="molecule type" value="Genomic_DNA"/>
</dbReference>
<sequence length="286" mass="30928">MEVTETFGRKNSKGGDDMKKGSPDRTAGGRRKLLSPMRRFASSGHAGAFRLVSPIDSDQELNDLEVASVLAEGNKESPDCVSPSKSKRHETPFRPTTVMTNLQRGNVQTTTPLILKNLTIHQMAAQGELVLLQQEILEGADINKPDSAGMTALLWASANGQQATTEFLVEKGADVNVSGKHGENALLLASAGGYTDIVYYLLSLGLDVNYSDESGSTGLMYACYRNHTGCIQALLEYGADITHTNEDQLTSMDLAVGQGHKAAQQTIEQHMLSLFGNLNRFLPDKL</sequence>
<feature type="repeat" description="ANK" evidence="1">
    <location>
        <begin position="214"/>
        <end position="246"/>
    </location>
</feature>
<dbReference type="SMART" id="SM00248">
    <property type="entry name" value="ANK"/>
    <property type="match status" value="3"/>
</dbReference>
<evidence type="ECO:0000313" key="3">
    <source>
        <dbReference type="EMBL" id="OWF54095.1"/>
    </source>
</evidence>
<feature type="compositionally biased region" description="Basic and acidic residues" evidence="2">
    <location>
        <begin position="13"/>
        <end position="23"/>
    </location>
</feature>